<evidence type="ECO:0000313" key="1">
    <source>
        <dbReference type="EMBL" id="CEP13207.1"/>
    </source>
</evidence>
<gene>
    <name evidence="1" type="primary">PARPA_07256.1 scaffold 26887</name>
</gene>
<keyword evidence="2" id="KW-1185">Reference proteome</keyword>
<name>A0A0B7NCW7_9FUNG</name>
<dbReference type="Proteomes" id="UP000054107">
    <property type="component" value="Unassembled WGS sequence"/>
</dbReference>
<evidence type="ECO:0000313" key="2">
    <source>
        <dbReference type="Proteomes" id="UP000054107"/>
    </source>
</evidence>
<dbReference type="OrthoDB" id="2277358at2759"/>
<proteinExistence type="predicted"/>
<sequence length="320" mass="37212">MQEGSRKHIRHSSPRPCIQSSWNIVELPYVTDDLGFPVYRCTRGTNLIEGSVRQNIVGKFASFNASPALTDCALRYNIQVGSKNRYGITLKSIYRPIPLNYSEAVFNNYLVKPNLKAVCNAIDRSKFNWAKLGFFDGDEELVSMTKQLKRKGTFVDHRFTYKVDGVVRLQEAHDIEICVVEQAKTKRKEFWKSLYASVDVFEQLQVYFVHAVVKIFNFWREGVLNIELKLEDKEMYQRDTTNFYWIFKCKLEETLDTIKKIQSSHKNNIKKSRYNSGKTPKLLSQIINLSIIKLTENEHKQGMANLGPFDSPEHDYRLIC</sequence>
<accession>A0A0B7NCW7</accession>
<dbReference type="EMBL" id="LN729408">
    <property type="protein sequence ID" value="CEP13207.1"/>
    <property type="molecule type" value="Genomic_DNA"/>
</dbReference>
<protein>
    <submittedName>
        <fullName evidence="1">Uncharacterized protein</fullName>
    </submittedName>
</protein>
<dbReference type="AlphaFoldDB" id="A0A0B7NCW7"/>
<organism evidence="1 2">
    <name type="scientific">Parasitella parasitica</name>
    <dbReference type="NCBI Taxonomy" id="35722"/>
    <lineage>
        <taxon>Eukaryota</taxon>
        <taxon>Fungi</taxon>
        <taxon>Fungi incertae sedis</taxon>
        <taxon>Mucoromycota</taxon>
        <taxon>Mucoromycotina</taxon>
        <taxon>Mucoromycetes</taxon>
        <taxon>Mucorales</taxon>
        <taxon>Mucorineae</taxon>
        <taxon>Mucoraceae</taxon>
        <taxon>Parasitella</taxon>
    </lineage>
</organism>
<reference evidence="1 2" key="1">
    <citation type="submission" date="2014-09" db="EMBL/GenBank/DDBJ databases">
        <authorList>
            <person name="Ellenberger Sabrina"/>
        </authorList>
    </citation>
    <scope>NUCLEOTIDE SEQUENCE [LARGE SCALE GENOMIC DNA]</scope>
    <source>
        <strain evidence="1 2">CBS 412.66</strain>
    </source>
</reference>